<keyword evidence="1" id="KW-0732">Signal</keyword>
<feature type="chain" id="PRO_5041654779" evidence="1">
    <location>
        <begin position="21"/>
        <end position="89"/>
    </location>
</feature>
<protein>
    <submittedName>
        <fullName evidence="2">Uncharacterized protein</fullName>
    </submittedName>
</protein>
<evidence type="ECO:0000256" key="1">
    <source>
        <dbReference type="SAM" id="SignalP"/>
    </source>
</evidence>
<name>A0AA95HB88_9GAMM</name>
<dbReference type="AlphaFoldDB" id="A0AA95HB88"/>
<feature type="signal peptide" evidence="1">
    <location>
        <begin position="1"/>
        <end position="20"/>
    </location>
</feature>
<dbReference type="EMBL" id="CP124755">
    <property type="protein sequence ID" value="WGZ91526.1"/>
    <property type="molecule type" value="Genomic_DNA"/>
</dbReference>
<gene>
    <name evidence="2" type="ORF">QJT80_03410</name>
</gene>
<proteinExistence type="predicted"/>
<organism evidence="2">
    <name type="scientific">Candidatus Thiocaldithrix dubininis</name>
    <dbReference type="NCBI Taxonomy" id="3080823"/>
    <lineage>
        <taxon>Bacteria</taxon>
        <taxon>Pseudomonadati</taxon>
        <taxon>Pseudomonadota</taxon>
        <taxon>Gammaproteobacteria</taxon>
        <taxon>Thiotrichales</taxon>
        <taxon>Thiotrichaceae</taxon>
        <taxon>Candidatus Thiocaldithrix</taxon>
    </lineage>
</organism>
<accession>A0AA95HB88</accession>
<reference evidence="2" key="2">
    <citation type="submission" date="2023-04" db="EMBL/GenBank/DDBJ databases">
        <authorList>
            <person name="Beletskiy A.V."/>
            <person name="Mardanov A.V."/>
            <person name="Ravin N.V."/>
        </authorList>
    </citation>
    <scope>NUCLEOTIDE SEQUENCE</scope>
    <source>
        <strain evidence="2">GKL-01</strain>
    </source>
</reference>
<reference evidence="2" key="1">
    <citation type="journal article" date="2023" name="Int. J. Mol. Sci.">
        <title>Metagenomics Revealed a New Genus 'Candidatus Thiocaldithrix dubininis' gen. nov., sp. nov. and a New Species 'Candidatus Thiothrix putei' sp. nov. in the Family Thiotrichaceae, Some Members of Which Have Traits of Both Na+- and H+-Motive Energetics.</title>
        <authorList>
            <person name="Ravin N.V."/>
            <person name="Muntyan M.S."/>
            <person name="Smolyakov D.D."/>
            <person name="Rudenko T.S."/>
            <person name="Beletsky A.V."/>
            <person name="Mardanov A.V."/>
            <person name="Grabovich M.Y."/>
        </authorList>
    </citation>
    <scope>NUCLEOTIDE SEQUENCE</scope>
    <source>
        <strain evidence="2">GKL-01</strain>
    </source>
</reference>
<sequence length="89" mass="9474">MRGVLTVFFLSSLSLLNVHADEAAIANTQQSLSVSSQVKIVVNIPVRTQLTLDAQQLNAQVNTQQGAVVSEALEDNASGKQMVYTATSL</sequence>
<dbReference type="Proteomes" id="UP001300672">
    <property type="component" value="Chromosome"/>
</dbReference>
<evidence type="ECO:0000313" key="2">
    <source>
        <dbReference type="EMBL" id="WGZ91526.1"/>
    </source>
</evidence>
<dbReference type="KEGG" id="tdu:QJT80_03410"/>